<feature type="domain" description="VOC" evidence="1">
    <location>
        <begin position="4"/>
        <end position="119"/>
    </location>
</feature>
<dbReference type="Pfam" id="PF22677">
    <property type="entry name" value="Ble-like_N"/>
    <property type="match status" value="1"/>
</dbReference>
<evidence type="ECO:0000313" key="2">
    <source>
        <dbReference type="EMBL" id="PWK13183.1"/>
    </source>
</evidence>
<dbReference type="InterPro" id="IPR029068">
    <property type="entry name" value="Glyas_Bleomycin-R_OHBP_Dase"/>
</dbReference>
<dbReference type="PANTHER" id="PTHR33993:SF2">
    <property type="entry name" value="VOC DOMAIN-CONTAINING PROTEIN"/>
    <property type="match status" value="1"/>
</dbReference>
<evidence type="ECO:0000259" key="1">
    <source>
        <dbReference type="PROSITE" id="PS51819"/>
    </source>
</evidence>
<evidence type="ECO:0000313" key="3">
    <source>
        <dbReference type="Proteomes" id="UP000245634"/>
    </source>
</evidence>
<dbReference type="InterPro" id="IPR037523">
    <property type="entry name" value="VOC_core"/>
</dbReference>
<protein>
    <recommendedName>
        <fullName evidence="1">VOC domain-containing protein</fullName>
    </recommendedName>
</protein>
<dbReference type="InterPro" id="IPR053863">
    <property type="entry name" value="Glyoxy/Ble-like_N"/>
</dbReference>
<organism evidence="2 3">
    <name type="scientific">Tumebacillus permanentifrigoris</name>
    <dbReference type="NCBI Taxonomy" id="378543"/>
    <lineage>
        <taxon>Bacteria</taxon>
        <taxon>Bacillati</taxon>
        <taxon>Bacillota</taxon>
        <taxon>Bacilli</taxon>
        <taxon>Bacillales</taxon>
        <taxon>Alicyclobacillaceae</taxon>
        <taxon>Tumebacillus</taxon>
    </lineage>
</organism>
<sequence length="124" mass="13455">MNNRVLHFEIHVEDPVKAGEFYKDVFGWKIESWGGGDEPYYLVSTGDENTPGINGGLMKSMDGQTRTVNSILVPDVDEYVAKVVAAGGTVALPKMPIPGVGYLAYLIDPQGVLFGITHMDPEAK</sequence>
<dbReference type="AlphaFoldDB" id="A0A316D8K7"/>
<dbReference type="PANTHER" id="PTHR33993">
    <property type="entry name" value="GLYOXALASE-RELATED"/>
    <property type="match status" value="1"/>
</dbReference>
<comment type="caution">
    <text evidence="2">The sequence shown here is derived from an EMBL/GenBank/DDBJ whole genome shotgun (WGS) entry which is preliminary data.</text>
</comment>
<dbReference type="OrthoDB" id="9804235at2"/>
<proteinExistence type="predicted"/>
<dbReference type="RefSeq" id="WP_109689217.1">
    <property type="nucleotide sequence ID" value="NZ_QGGL01000008.1"/>
</dbReference>
<dbReference type="CDD" id="cd07247">
    <property type="entry name" value="SgaA_N_like"/>
    <property type="match status" value="1"/>
</dbReference>
<reference evidence="2 3" key="1">
    <citation type="submission" date="2018-05" db="EMBL/GenBank/DDBJ databases">
        <title>Genomic Encyclopedia of Type Strains, Phase IV (KMG-IV): sequencing the most valuable type-strain genomes for metagenomic binning, comparative biology and taxonomic classification.</title>
        <authorList>
            <person name="Goeker M."/>
        </authorList>
    </citation>
    <scope>NUCLEOTIDE SEQUENCE [LARGE SCALE GENOMIC DNA]</scope>
    <source>
        <strain evidence="2 3">DSM 18773</strain>
    </source>
</reference>
<dbReference type="PROSITE" id="PS51819">
    <property type="entry name" value="VOC"/>
    <property type="match status" value="1"/>
</dbReference>
<accession>A0A316D8K7</accession>
<dbReference type="Gene3D" id="3.10.180.10">
    <property type="entry name" value="2,3-Dihydroxybiphenyl 1,2-Dioxygenase, domain 1"/>
    <property type="match status" value="1"/>
</dbReference>
<keyword evidence="3" id="KW-1185">Reference proteome</keyword>
<dbReference type="SUPFAM" id="SSF54593">
    <property type="entry name" value="Glyoxalase/Bleomycin resistance protein/Dihydroxybiphenyl dioxygenase"/>
    <property type="match status" value="1"/>
</dbReference>
<name>A0A316D8K7_9BACL</name>
<dbReference type="Proteomes" id="UP000245634">
    <property type="component" value="Unassembled WGS sequence"/>
</dbReference>
<dbReference type="InterPro" id="IPR052164">
    <property type="entry name" value="Anthracycline_SecMetBiosynth"/>
</dbReference>
<gene>
    <name evidence="2" type="ORF">C7459_108204</name>
</gene>
<dbReference type="EMBL" id="QGGL01000008">
    <property type="protein sequence ID" value="PWK13183.1"/>
    <property type="molecule type" value="Genomic_DNA"/>
</dbReference>